<dbReference type="Proteomes" id="UP000003980">
    <property type="component" value="Unassembled WGS sequence"/>
</dbReference>
<dbReference type="InterPro" id="IPR006119">
    <property type="entry name" value="Resolv_N"/>
</dbReference>
<dbReference type="Pfam" id="PF00239">
    <property type="entry name" value="Resolvase"/>
    <property type="match status" value="1"/>
</dbReference>
<dbReference type="CDD" id="cd04762">
    <property type="entry name" value="HTH_MerR-trunc"/>
    <property type="match status" value="1"/>
</dbReference>
<dbReference type="InterPro" id="IPR009061">
    <property type="entry name" value="DNA-bd_dom_put_sf"/>
</dbReference>
<keyword evidence="3" id="KW-0238">DNA-binding</keyword>
<dbReference type="STRING" id="671065.MetMK1DRAFT_00008430"/>
<dbReference type="InterPro" id="IPR010093">
    <property type="entry name" value="SinI_DNA-bd"/>
</dbReference>
<dbReference type="HOGENOM" id="CLU_082093_2_0_2"/>
<dbReference type="NCBIfam" id="TIGR01764">
    <property type="entry name" value="excise"/>
    <property type="match status" value="1"/>
</dbReference>
<reference evidence="3 4" key="1">
    <citation type="submission" date="2012-01" db="EMBL/GenBank/DDBJ databases">
        <title>Improved High-Quality Draft sequence of Metallosphaera yellowstonensis MK1.</title>
        <authorList>
            <consortium name="US DOE Joint Genome Institute"/>
            <person name="Lucas S."/>
            <person name="Han J."/>
            <person name="Cheng J.-F."/>
            <person name="Goodwin L."/>
            <person name="Pitluck S."/>
            <person name="Peters L."/>
            <person name="Teshima H."/>
            <person name="Detter J.C."/>
            <person name="Han C."/>
            <person name="Tapia R."/>
            <person name="Land M."/>
            <person name="Hauser L."/>
            <person name="Kyrpides N."/>
            <person name="Kozubal M."/>
            <person name="Macur R.E."/>
            <person name="Jay Z."/>
            <person name="Inskeep W."/>
            <person name="Woyke T."/>
        </authorList>
    </citation>
    <scope>NUCLEOTIDE SEQUENCE [LARGE SCALE GENOMIC DNA]</scope>
    <source>
        <strain evidence="3 4">MK1</strain>
    </source>
</reference>
<dbReference type="eggNOG" id="arCOG03164">
    <property type="taxonomic scope" value="Archaea"/>
</dbReference>
<dbReference type="EMBL" id="JH597761">
    <property type="protein sequence ID" value="EHP70341.1"/>
    <property type="molecule type" value="Genomic_DNA"/>
</dbReference>
<dbReference type="GO" id="GO:0003677">
    <property type="term" value="F:DNA binding"/>
    <property type="evidence" value="ECO:0007669"/>
    <property type="project" value="UniProtKB-KW"/>
</dbReference>
<feature type="domain" description="Resolvase/invertase-type recombinase catalytic" evidence="1">
    <location>
        <begin position="59"/>
        <end position="89"/>
    </location>
</feature>
<dbReference type="AlphaFoldDB" id="H2C270"/>
<proteinExistence type="predicted"/>
<accession>H2C270</accession>
<dbReference type="SUPFAM" id="SSF46955">
    <property type="entry name" value="Putative DNA-binding domain"/>
    <property type="match status" value="1"/>
</dbReference>
<keyword evidence="4" id="KW-1185">Reference proteome</keyword>
<name>H2C270_9CREN</name>
<sequence>MERYLTPSEVAEIFGMSRSGVIKWIREGKIKVVEVNGRWRIPYSEIERLLSGGGRVKQVAIYARVSPTQKDDLERQLDALREWVRKTLGEVGVIEKGYRFRIERGQRRFKEVNRISQEEAN</sequence>
<evidence type="ECO:0000259" key="1">
    <source>
        <dbReference type="Pfam" id="PF00239"/>
    </source>
</evidence>
<feature type="domain" description="Helix-turn-helix" evidence="2">
    <location>
        <begin position="4"/>
        <end position="51"/>
    </location>
</feature>
<evidence type="ECO:0000313" key="4">
    <source>
        <dbReference type="Proteomes" id="UP000003980"/>
    </source>
</evidence>
<dbReference type="Pfam" id="PF12728">
    <property type="entry name" value="HTH_17"/>
    <property type="match status" value="1"/>
</dbReference>
<gene>
    <name evidence="3" type="ORF">MetMK1DRAFT_00008430</name>
</gene>
<evidence type="ECO:0000313" key="3">
    <source>
        <dbReference type="EMBL" id="EHP70341.1"/>
    </source>
</evidence>
<evidence type="ECO:0000259" key="2">
    <source>
        <dbReference type="Pfam" id="PF12728"/>
    </source>
</evidence>
<dbReference type="InterPro" id="IPR041657">
    <property type="entry name" value="HTH_17"/>
</dbReference>
<protein>
    <submittedName>
        <fullName evidence="3">DNA-binding protein, excisionase family</fullName>
    </submittedName>
</protein>
<organism evidence="3 4">
    <name type="scientific">Metallosphaera yellowstonensis MK1</name>
    <dbReference type="NCBI Taxonomy" id="671065"/>
    <lineage>
        <taxon>Archaea</taxon>
        <taxon>Thermoproteota</taxon>
        <taxon>Thermoprotei</taxon>
        <taxon>Sulfolobales</taxon>
        <taxon>Sulfolobaceae</taxon>
        <taxon>Metallosphaera</taxon>
    </lineage>
</organism>